<protein>
    <recommendedName>
        <fullName evidence="6 13">Dihydropteroate synthase</fullName>
        <shortName evidence="13">DHPS</shortName>
        <ecNumber evidence="5 13">2.5.1.15</ecNumber>
    </recommendedName>
    <alternativeName>
        <fullName evidence="11 13">Dihydropteroate pyrophosphorylase</fullName>
    </alternativeName>
</protein>
<comment type="similarity">
    <text evidence="4 13">Belongs to the DHPS family.</text>
</comment>
<gene>
    <name evidence="15" type="primary">folP</name>
    <name evidence="15" type="ORF">BUTYVIB_00138</name>
</gene>
<evidence type="ECO:0000313" key="16">
    <source>
        <dbReference type="Proteomes" id="UP000006238"/>
    </source>
</evidence>
<dbReference type="PROSITE" id="PS00793">
    <property type="entry name" value="DHPS_2"/>
    <property type="match status" value="1"/>
</dbReference>
<comment type="pathway">
    <text evidence="3 13">Cofactor biosynthesis; tetrahydrofolate biosynthesis; 7,8-dihydrofolate from 2-amino-4-hydroxy-6-hydroxymethyl-7,8-dihydropteridine diphosphate and 4-aminobenzoate: step 1/2.</text>
</comment>
<evidence type="ECO:0000259" key="14">
    <source>
        <dbReference type="PROSITE" id="PS50972"/>
    </source>
</evidence>
<dbReference type="FunFam" id="3.20.20.20:FF:000006">
    <property type="entry name" value="Dihydropteroate synthase"/>
    <property type="match status" value="1"/>
</dbReference>
<proteinExistence type="inferred from homology"/>
<keyword evidence="16" id="KW-1185">Reference proteome</keyword>
<evidence type="ECO:0000256" key="10">
    <source>
        <dbReference type="ARBA" id="ARBA00022909"/>
    </source>
</evidence>
<dbReference type="GO" id="GO:0046872">
    <property type="term" value="F:metal ion binding"/>
    <property type="evidence" value="ECO:0007669"/>
    <property type="project" value="UniProtKB-KW"/>
</dbReference>
<dbReference type="eggNOG" id="COG0294">
    <property type="taxonomic scope" value="Bacteria"/>
</dbReference>
<evidence type="ECO:0000256" key="7">
    <source>
        <dbReference type="ARBA" id="ARBA00022679"/>
    </source>
</evidence>
<comment type="catalytic activity">
    <reaction evidence="1">
        <text>(7,8-dihydropterin-6-yl)methyl diphosphate + 4-aminobenzoate = 7,8-dihydropteroate + diphosphate</text>
        <dbReference type="Rhea" id="RHEA:19949"/>
        <dbReference type="ChEBI" id="CHEBI:17836"/>
        <dbReference type="ChEBI" id="CHEBI:17839"/>
        <dbReference type="ChEBI" id="CHEBI:33019"/>
        <dbReference type="ChEBI" id="CHEBI:72950"/>
        <dbReference type="EC" id="2.5.1.15"/>
    </reaction>
</comment>
<dbReference type="EMBL" id="ABWN01000017">
    <property type="protein sequence ID" value="EFF69625.1"/>
    <property type="molecule type" value="Genomic_DNA"/>
</dbReference>
<dbReference type="InterPro" id="IPR000489">
    <property type="entry name" value="Pterin-binding_dom"/>
</dbReference>
<dbReference type="Gene3D" id="3.20.20.20">
    <property type="entry name" value="Dihydropteroate synthase-like"/>
    <property type="match status" value="1"/>
</dbReference>
<comment type="function">
    <text evidence="12 13">Catalyzes the condensation of para-aminobenzoate (pABA) with 6-hydroxymethyl-7,8-dihydropterin diphosphate (DHPt-PP) to form 7,8-dihydropteroate (H2Pte), the immediate precursor of folate derivatives.</text>
</comment>
<dbReference type="GO" id="GO:0005829">
    <property type="term" value="C:cytosol"/>
    <property type="evidence" value="ECO:0007669"/>
    <property type="project" value="TreeGrafter"/>
</dbReference>
<dbReference type="PROSITE" id="PS50972">
    <property type="entry name" value="PTERIN_BINDING"/>
    <property type="match status" value="1"/>
</dbReference>
<keyword evidence="7 13" id="KW-0808">Transferase</keyword>
<dbReference type="PANTHER" id="PTHR20941">
    <property type="entry name" value="FOLATE SYNTHESIS PROTEINS"/>
    <property type="match status" value="1"/>
</dbReference>
<dbReference type="Proteomes" id="UP000006238">
    <property type="component" value="Unassembled WGS sequence"/>
</dbReference>
<dbReference type="CDD" id="cd00739">
    <property type="entry name" value="DHPS"/>
    <property type="match status" value="1"/>
</dbReference>
<sequence length="270" mass="29944">MIIGGRDFNDGHTHVMGILNVTPDSFSDGGKYNNIDAALLHTKEMIEDGAHIIDIGGESTRPGYTMISDEEEIERVCPVIEKIKNEFDIPVSIDTYKSRVASAAITSGADLINDIWGLKYDDDMAAVIAGSGLPCCIMHNRNNTDYSDFIKDLNKEMLESVDIALNAGIDRDKIIIDPGVGFGKEYIHNILCLRHLDEFCKLGYPVLLGTSRKSVIGLTLDLPKDERVEGTLVTTVIAVMNRCMFVRVHDVKQNYRTIKMTEGIYGRNSN</sequence>
<evidence type="ECO:0000313" key="15">
    <source>
        <dbReference type="EMBL" id="EFF69625.1"/>
    </source>
</evidence>
<dbReference type="Pfam" id="PF00809">
    <property type="entry name" value="Pterin_bind"/>
    <property type="match status" value="1"/>
</dbReference>
<dbReference type="NCBIfam" id="TIGR01496">
    <property type="entry name" value="DHPS"/>
    <property type="match status" value="1"/>
</dbReference>
<evidence type="ECO:0000256" key="5">
    <source>
        <dbReference type="ARBA" id="ARBA00012458"/>
    </source>
</evidence>
<dbReference type="UniPathway" id="UPA00077">
    <property type="reaction ID" value="UER00156"/>
</dbReference>
<dbReference type="PANTHER" id="PTHR20941:SF1">
    <property type="entry name" value="FOLIC ACID SYNTHESIS PROTEIN FOL1"/>
    <property type="match status" value="1"/>
</dbReference>
<organism evidence="15 16">
    <name type="scientific">Eshraghiella crossota DSM 2876</name>
    <dbReference type="NCBI Taxonomy" id="511680"/>
    <lineage>
        <taxon>Bacteria</taxon>
        <taxon>Bacillati</taxon>
        <taxon>Bacillota</taxon>
        <taxon>Clostridia</taxon>
        <taxon>Lachnospirales</taxon>
        <taxon>Lachnospiraceae</taxon>
        <taxon>Eshraghiella</taxon>
    </lineage>
</organism>
<evidence type="ECO:0000256" key="13">
    <source>
        <dbReference type="RuleBase" id="RU361205"/>
    </source>
</evidence>
<keyword evidence="8 13" id="KW-0479">Metal-binding</keyword>
<evidence type="ECO:0000256" key="6">
    <source>
        <dbReference type="ARBA" id="ARBA00016919"/>
    </source>
</evidence>
<dbReference type="GO" id="GO:0004156">
    <property type="term" value="F:dihydropteroate synthase activity"/>
    <property type="evidence" value="ECO:0007669"/>
    <property type="project" value="UniProtKB-EC"/>
</dbReference>
<accession>D4RWV1</accession>
<evidence type="ECO:0000256" key="12">
    <source>
        <dbReference type="ARBA" id="ARBA00053449"/>
    </source>
</evidence>
<dbReference type="STRING" id="45851.BHV86_06460"/>
<reference evidence="15 16" key="1">
    <citation type="submission" date="2010-02" db="EMBL/GenBank/DDBJ databases">
        <authorList>
            <person name="Weinstock G."/>
            <person name="Sodergren E."/>
            <person name="Clifton S."/>
            <person name="Fulton L."/>
            <person name="Fulton B."/>
            <person name="Courtney L."/>
            <person name="Fronick C."/>
            <person name="Harrison M."/>
            <person name="Strong C."/>
            <person name="Farmer C."/>
            <person name="Delahaunty K."/>
            <person name="Markovic C."/>
            <person name="Hall O."/>
            <person name="Minx P."/>
            <person name="Tomlinson C."/>
            <person name="Mitreva M."/>
            <person name="Nelson J."/>
            <person name="Hou S."/>
            <person name="Wollam A."/>
            <person name="Pepin K.H."/>
            <person name="Johnson M."/>
            <person name="Bhonagiri V."/>
            <person name="Zhang X."/>
            <person name="Suruliraj S."/>
            <person name="Warren W."/>
            <person name="Chinwalla A."/>
            <person name="Mardis E.R."/>
            <person name="Wilson R.K."/>
        </authorList>
    </citation>
    <scope>NUCLEOTIDE SEQUENCE [LARGE SCALE GENOMIC DNA]</scope>
    <source>
        <strain evidence="15 16">DSM 2876</strain>
    </source>
</reference>
<dbReference type="InterPro" id="IPR045031">
    <property type="entry name" value="DHP_synth-like"/>
</dbReference>
<comment type="caution">
    <text evidence="15">The sequence shown here is derived from an EMBL/GenBank/DDBJ whole genome shotgun (WGS) entry which is preliminary data.</text>
</comment>
<comment type="cofactor">
    <cofactor evidence="2 13">
        <name>Mg(2+)</name>
        <dbReference type="ChEBI" id="CHEBI:18420"/>
    </cofactor>
</comment>
<evidence type="ECO:0000256" key="11">
    <source>
        <dbReference type="ARBA" id="ARBA00030193"/>
    </source>
</evidence>
<dbReference type="InterPro" id="IPR011005">
    <property type="entry name" value="Dihydropteroate_synth-like_sf"/>
</dbReference>
<feature type="domain" description="Pterin-binding" evidence="14">
    <location>
        <begin position="13"/>
        <end position="259"/>
    </location>
</feature>
<evidence type="ECO:0000256" key="1">
    <source>
        <dbReference type="ARBA" id="ARBA00000012"/>
    </source>
</evidence>
<dbReference type="GeneID" id="98918504"/>
<dbReference type="RefSeq" id="WP_005600751.1">
    <property type="nucleotide sequence ID" value="NZ_GG663519.1"/>
</dbReference>
<dbReference type="InterPro" id="IPR006390">
    <property type="entry name" value="DHP_synth_dom"/>
</dbReference>
<evidence type="ECO:0000256" key="9">
    <source>
        <dbReference type="ARBA" id="ARBA00022842"/>
    </source>
</evidence>
<keyword evidence="10 13" id="KW-0289">Folate biosynthesis</keyword>
<name>D4RWV1_9FIRM</name>
<evidence type="ECO:0000256" key="8">
    <source>
        <dbReference type="ARBA" id="ARBA00022723"/>
    </source>
</evidence>
<dbReference type="AlphaFoldDB" id="D4RWV1"/>
<dbReference type="PROSITE" id="PS00792">
    <property type="entry name" value="DHPS_1"/>
    <property type="match status" value="1"/>
</dbReference>
<dbReference type="EC" id="2.5.1.15" evidence="5 13"/>
<dbReference type="GO" id="GO:0046654">
    <property type="term" value="P:tetrahydrofolate biosynthetic process"/>
    <property type="evidence" value="ECO:0007669"/>
    <property type="project" value="UniProtKB-UniPathway"/>
</dbReference>
<dbReference type="GO" id="GO:0046656">
    <property type="term" value="P:folic acid biosynthetic process"/>
    <property type="evidence" value="ECO:0007669"/>
    <property type="project" value="UniProtKB-KW"/>
</dbReference>
<evidence type="ECO:0000256" key="2">
    <source>
        <dbReference type="ARBA" id="ARBA00001946"/>
    </source>
</evidence>
<dbReference type="HOGENOM" id="CLU_008023_1_3_9"/>
<dbReference type="SUPFAM" id="SSF51717">
    <property type="entry name" value="Dihydropteroate synthetase-like"/>
    <property type="match status" value="1"/>
</dbReference>
<evidence type="ECO:0000256" key="3">
    <source>
        <dbReference type="ARBA" id="ARBA00004763"/>
    </source>
</evidence>
<evidence type="ECO:0000256" key="4">
    <source>
        <dbReference type="ARBA" id="ARBA00009503"/>
    </source>
</evidence>
<keyword evidence="9 13" id="KW-0460">Magnesium</keyword>